<proteinExistence type="predicted"/>
<dbReference type="PANTHER" id="PTHR43433">
    <property type="entry name" value="HYDROLASE, ALPHA/BETA FOLD FAMILY PROTEIN"/>
    <property type="match status" value="1"/>
</dbReference>
<dbReference type="Gene3D" id="3.40.50.1820">
    <property type="entry name" value="alpha/beta hydrolase"/>
    <property type="match status" value="1"/>
</dbReference>
<gene>
    <name evidence="2" type="ORF">HHL24_40285</name>
</gene>
<dbReference type="GO" id="GO:0046503">
    <property type="term" value="P:glycerolipid catabolic process"/>
    <property type="evidence" value="ECO:0007669"/>
    <property type="project" value="TreeGrafter"/>
</dbReference>
<protein>
    <submittedName>
        <fullName evidence="2">Alpha/beta hydrolase</fullName>
    </submittedName>
</protein>
<organism evidence="2 3">
    <name type="scientific">Paraburkholderia polaris</name>
    <dbReference type="NCBI Taxonomy" id="2728848"/>
    <lineage>
        <taxon>Bacteria</taxon>
        <taxon>Pseudomonadati</taxon>
        <taxon>Pseudomonadota</taxon>
        <taxon>Betaproteobacteria</taxon>
        <taxon>Burkholderiales</taxon>
        <taxon>Burkholderiaceae</taxon>
        <taxon>Paraburkholderia</taxon>
    </lineage>
</organism>
<dbReference type="Pfam" id="PF00561">
    <property type="entry name" value="Abhydrolase_1"/>
    <property type="match status" value="1"/>
</dbReference>
<accession>A0A848ISN4</accession>
<dbReference type="InterPro" id="IPR029058">
    <property type="entry name" value="AB_hydrolase_fold"/>
</dbReference>
<comment type="caution">
    <text evidence="2">The sequence shown here is derived from an EMBL/GenBank/DDBJ whole genome shotgun (WGS) entry which is preliminary data.</text>
</comment>
<sequence length="271" mass="29390">MSEFRTVRTEGADIAYDIDGQGPLLLLVAGGNGDSKLFTRLSAQLADRYTVVKYDRRANARSTGDIDGELDMAQAGRDAAAVIKDVNRGVAYVFGNSAGANIALKLTEDHPDLVRGLVDHEPPITDMLPQPEAGKWRTFFDRVYDVFVAEGAGPAMKLFASSFVGFDHNAPAPGDQAGGTHDRFLAHEFRHINSFVPNVNALRRAGVPMVTVVGRDSGDAFYAQTARELARQLPCPCADIVGNHLGYAFHAETFANELHRLIENLPARAPQ</sequence>
<evidence type="ECO:0000313" key="3">
    <source>
        <dbReference type="Proteomes" id="UP000544134"/>
    </source>
</evidence>
<dbReference type="RefSeq" id="WP_169490855.1">
    <property type="nucleotide sequence ID" value="NZ_JABBGJ010000070.1"/>
</dbReference>
<dbReference type="EMBL" id="JABBGJ010000070">
    <property type="protein sequence ID" value="NMM04086.1"/>
    <property type="molecule type" value="Genomic_DNA"/>
</dbReference>
<dbReference type="InterPro" id="IPR000073">
    <property type="entry name" value="AB_hydrolase_1"/>
</dbReference>
<dbReference type="InterPro" id="IPR050471">
    <property type="entry name" value="AB_hydrolase"/>
</dbReference>
<keyword evidence="2" id="KW-0378">Hydrolase</keyword>
<evidence type="ECO:0000313" key="2">
    <source>
        <dbReference type="EMBL" id="NMM04086.1"/>
    </source>
</evidence>
<name>A0A848ISN4_9BURK</name>
<reference evidence="2 3" key="1">
    <citation type="submission" date="2020-04" db="EMBL/GenBank/DDBJ databases">
        <title>Paraburkholderia sp. RP-4-7 isolated from soil.</title>
        <authorList>
            <person name="Dahal R.H."/>
        </authorList>
    </citation>
    <scope>NUCLEOTIDE SEQUENCE [LARGE SCALE GENOMIC DNA]</scope>
    <source>
        <strain evidence="2 3">RP-4-7</strain>
    </source>
</reference>
<dbReference type="SUPFAM" id="SSF53474">
    <property type="entry name" value="alpha/beta-Hydrolases"/>
    <property type="match status" value="1"/>
</dbReference>
<dbReference type="Proteomes" id="UP000544134">
    <property type="component" value="Unassembled WGS sequence"/>
</dbReference>
<feature type="domain" description="AB hydrolase-1" evidence="1">
    <location>
        <begin position="23"/>
        <end position="167"/>
    </location>
</feature>
<dbReference type="GO" id="GO:0004806">
    <property type="term" value="F:triacylglycerol lipase activity"/>
    <property type="evidence" value="ECO:0007669"/>
    <property type="project" value="TreeGrafter"/>
</dbReference>
<dbReference type="AlphaFoldDB" id="A0A848ISN4"/>
<dbReference type="PANTHER" id="PTHR43433:SF5">
    <property type="entry name" value="AB HYDROLASE-1 DOMAIN-CONTAINING PROTEIN"/>
    <property type="match status" value="1"/>
</dbReference>
<evidence type="ECO:0000259" key="1">
    <source>
        <dbReference type="Pfam" id="PF00561"/>
    </source>
</evidence>
<keyword evidence="3" id="KW-1185">Reference proteome</keyword>